<sequence>MLGVVALLGEFQTHKLSRLMQHAFNKSWRSSVGCSSMSIPFNTIGLDKYQID</sequence>
<evidence type="ECO:0000313" key="2">
    <source>
        <dbReference type="Proteomes" id="UP000004994"/>
    </source>
</evidence>
<dbReference type="Gramene" id="Solyc11g032170.1.1">
    <property type="protein sequence ID" value="Solyc11g032170.1.1"/>
    <property type="gene ID" value="Solyc11g032170.1"/>
</dbReference>
<name>K4D7Q2_SOLLC</name>
<dbReference type="Proteomes" id="UP000004994">
    <property type="component" value="Chromosome 11"/>
</dbReference>
<proteinExistence type="predicted"/>
<protein>
    <submittedName>
        <fullName evidence="1">Uncharacterized protein</fullName>
    </submittedName>
</protein>
<organism evidence="1">
    <name type="scientific">Solanum lycopersicum</name>
    <name type="common">Tomato</name>
    <name type="synonym">Lycopersicon esculentum</name>
    <dbReference type="NCBI Taxonomy" id="4081"/>
    <lineage>
        <taxon>Eukaryota</taxon>
        <taxon>Viridiplantae</taxon>
        <taxon>Streptophyta</taxon>
        <taxon>Embryophyta</taxon>
        <taxon>Tracheophyta</taxon>
        <taxon>Spermatophyta</taxon>
        <taxon>Magnoliopsida</taxon>
        <taxon>eudicotyledons</taxon>
        <taxon>Gunneridae</taxon>
        <taxon>Pentapetalae</taxon>
        <taxon>asterids</taxon>
        <taxon>lamiids</taxon>
        <taxon>Solanales</taxon>
        <taxon>Solanaceae</taxon>
        <taxon>Solanoideae</taxon>
        <taxon>Solaneae</taxon>
        <taxon>Solanum</taxon>
        <taxon>Solanum subgen. Lycopersicon</taxon>
    </lineage>
</organism>
<keyword evidence="2" id="KW-1185">Reference proteome</keyword>
<dbReference type="HOGENOM" id="CLU_3090959_0_0_1"/>
<reference evidence="1" key="1">
    <citation type="journal article" date="2012" name="Nature">
        <title>The tomato genome sequence provides insights into fleshy fruit evolution.</title>
        <authorList>
            <consortium name="Tomato Genome Consortium"/>
        </authorList>
    </citation>
    <scope>NUCLEOTIDE SEQUENCE [LARGE SCALE GENOMIC DNA]</scope>
    <source>
        <strain evidence="1">cv. Heinz 1706</strain>
    </source>
</reference>
<reference evidence="1" key="2">
    <citation type="submission" date="2015-06" db="UniProtKB">
        <authorList>
            <consortium name="EnsemblPlants"/>
        </authorList>
    </citation>
    <scope>IDENTIFICATION</scope>
    <source>
        <strain evidence="1">cv. Heinz 1706</strain>
    </source>
</reference>
<dbReference type="EnsemblPlants" id="Solyc11g032170.1.1">
    <property type="protein sequence ID" value="Solyc11g032170.1.1"/>
    <property type="gene ID" value="Solyc11g032170.1"/>
</dbReference>
<accession>K4D7Q2</accession>
<dbReference type="InParanoid" id="K4D7Q2"/>
<dbReference type="PaxDb" id="4081-Solyc11g032170.1.1"/>
<evidence type="ECO:0000313" key="1">
    <source>
        <dbReference type="EnsemblPlants" id="Solyc11g032170.1.1"/>
    </source>
</evidence>
<dbReference type="AlphaFoldDB" id="K4D7Q2"/>